<evidence type="ECO:0000313" key="2">
    <source>
        <dbReference type="EMBL" id="CAB4987780.1"/>
    </source>
</evidence>
<proteinExistence type="predicted"/>
<dbReference type="EMBL" id="CAFBOG010000146">
    <property type="protein sequence ID" value="CAB4987780.1"/>
    <property type="molecule type" value="Genomic_DNA"/>
</dbReference>
<organism evidence="2">
    <name type="scientific">freshwater metagenome</name>
    <dbReference type="NCBI Taxonomy" id="449393"/>
    <lineage>
        <taxon>unclassified sequences</taxon>
        <taxon>metagenomes</taxon>
        <taxon>ecological metagenomes</taxon>
    </lineage>
</organism>
<evidence type="ECO:0000256" key="1">
    <source>
        <dbReference type="SAM" id="Phobius"/>
    </source>
</evidence>
<keyword evidence="1" id="KW-1133">Transmembrane helix</keyword>
<gene>
    <name evidence="2" type="ORF">UFOPK3914_01425</name>
</gene>
<protein>
    <submittedName>
        <fullName evidence="2">Unannotated protein</fullName>
    </submittedName>
</protein>
<dbReference type="AlphaFoldDB" id="A0A6J7N2Z1"/>
<feature type="transmembrane region" description="Helical" evidence="1">
    <location>
        <begin position="44"/>
        <end position="66"/>
    </location>
</feature>
<keyword evidence="1" id="KW-0812">Transmembrane</keyword>
<name>A0A6J7N2Z1_9ZZZZ</name>
<sequence length="68" mass="7492">MTEVTVARRRTTSAVLIYLIVLMSFQIFLVTVADQAFMTASKSLAWATAAVSVVLAFLAGLCLRFLRH</sequence>
<keyword evidence="1" id="KW-0472">Membrane</keyword>
<feature type="transmembrane region" description="Helical" evidence="1">
    <location>
        <begin position="12"/>
        <end position="32"/>
    </location>
</feature>
<accession>A0A6J7N2Z1</accession>
<reference evidence="2" key="1">
    <citation type="submission" date="2020-05" db="EMBL/GenBank/DDBJ databases">
        <authorList>
            <person name="Chiriac C."/>
            <person name="Salcher M."/>
            <person name="Ghai R."/>
            <person name="Kavagutti S V."/>
        </authorList>
    </citation>
    <scope>NUCLEOTIDE SEQUENCE</scope>
</reference>